<organism evidence="1 2">
    <name type="scientific">Dyadobacter subterraneus</name>
    <dbReference type="NCBI Taxonomy" id="2773304"/>
    <lineage>
        <taxon>Bacteria</taxon>
        <taxon>Pseudomonadati</taxon>
        <taxon>Bacteroidota</taxon>
        <taxon>Cytophagia</taxon>
        <taxon>Cytophagales</taxon>
        <taxon>Spirosomataceae</taxon>
        <taxon>Dyadobacter</taxon>
    </lineage>
</organism>
<dbReference type="Gene3D" id="3.30.420.300">
    <property type="entry name" value="2-keto-3-deoxy-galactonokinase, substrate binding domain"/>
    <property type="match status" value="1"/>
</dbReference>
<keyword evidence="2" id="KW-1185">Reference proteome</keyword>
<comment type="caution">
    <text evidence="1">The sequence shown here is derived from an EMBL/GenBank/DDBJ whole genome shotgun (WGS) entry which is preliminary data.</text>
</comment>
<proteinExistence type="predicted"/>
<dbReference type="Proteomes" id="UP000634134">
    <property type="component" value="Unassembled WGS sequence"/>
</dbReference>
<accession>A0ABR9WAK6</accession>
<name>A0ABR9WAK6_9BACT</name>
<dbReference type="Gene3D" id="3.30.420.310">
    <property type="entry name" value="2-keto-3-deoxy-galactonokinase, C-terminal domain"/>
    <property type="match status" value="1"/>
</dbReference>
<dbReference type="Pfam" id="PF05035">
    <property type="entry name" value="DGOK"/>
    <property type="match status" value="1"/>
</dbReference>
<dbReference type="InterPro" id="IPR042258">
    <property type="entry name" value="DGOK_N"/>
</dbReference>
<evidence type="ECO:0000313" key="1">
    <source>
        <dbReference type="EMBL" id="MBE9462482.1"/>
    </source>
</evidence>
<dbReference type="CDD" id="cd24012">
    <property type="entry name" value="ASKHA_NBD_KDGal-kinase"/>
    <property type="match status" value="1"/>
</dbReference>
<protein>
    <submittedName>
        <fullName evidence="1">2-dehydro-3-deoxygalactonokinase</fullName>
    </submittedName>
</protein>
<dbReference type="EMBL" id="JACYGY010000001">
    <property type="protein sequence ID" value="MBE9462482.1"/>
    <property type="molecule type" value="Genomic_DNA"/>
</dbReference>
<sequence length="338" mass="37994">MKKYLLCCDWGTSSFRLRLVKMIDNQLIGEILSPDGIASIFNEWKTKSGSGKITRDQFFKKFLKTQIDILSRRLSFDLDGITIIISGMASSSIGMEEIPYSDLPYAVDGSKADVKSFEAHDDFRHEIILISGVKSDTDVMRGEETQLVGLLNLKQLSPLKNKEATFIFPGTHSKHIYVKRNQIDDFQTFMTGEIFKIMINHSILKDSVESGKDVGFTTDETAAFKKGIRQAGDSNLLNSLFKVRTNQLFDKMSKTENACYLSGLLIGNELEYLKKDTDYNLVLCSGNNLYELYKMAADEIGLSERTTTISSVLINLATIAGQIKIYENQTFKLNSINS</sequence>
<dbReference type="RefSeq" id="WP_194120684.1">
    <property type="nucleotide sequence ID" value="NZ_JACYGY010000001.1"/>
</dbReference>
<evidence type="ECO:0000313" key="2">
    <source>
        <dbReference type="Proteomes" id="UP000634134"/>
    </source>
</evidence>
<dbReference type="InterPro" id="IPR042257">
    <property type="entry name" value="DGOK_C"/>
</dbReference>
<dbReference type="InterPro" id="IPR007729">
    <property type="entry name" value="DGOK"/>
</dbReference>
<reference evidence="2" key="1">
    <citation type="submission" date="2023-07" db="EMBL/GenBank/DDBJ databases">
        <title>Dyadobacter sp. nov 'subterranea' isolated from contaminted grondwater.</title>
        <authorList>
            <person name="Szabo I."/>
            <person name="Al-Omari J."/>
            <person name="Szerdahelyi S.G."/>
            <person name="Rado J."/>
        </authorList>
    </citation>
    <scope>NUCLEOTIDE SEQUENCE [LARGE SCALE GENOMIC DNA]</scope>
    <source>
        <strain evidence="2">UP-52</strain>
    </source>
</reference>
<gene>
    <name evidence="1" type="ORF">IEE83_11375</name>
</gene>